<proteinExistence type="predicted"/>
<dbReference type="SUPFAM" id="SSF55729">
    <property type="entry name" value="Acyl-CoA N-acyltransferases (Nat)"/>
    <property type="match status" value="1"/>
</dbReference>
<organism evidence="1 2">
    <name type="scientific">Candidatus Kerfeldbacteria bacterium RIFOXYB2_FULL_38_14</name>
    <dbReference type="NCBI Taxonomy" id="1798547"/>
    <lineage>
        <taxon>Bacteria</taxon>
        <taxon>Candidatus Kerfeldiibacteriota</taxon>
    </lineage>
</organism>
<evidence type="ECO:0000313" key="1">
    <source>
        <dbReference type="EMBL" id="OGY88143.1"/>
    </source>
</evidence>
<dbReference type="EMBL" id="MHKI01000004">
    <property type="protein sequence ID" value="OGY88143.1"/>
    <property type="molecule type" value="Genomic_DNA"/>
</dbReference>
<evidence type="ECO:0000313" key="2">
    <source>
        <dbReference type="Proteomes" id="UP000176420"/>
    </source>
</evidence>
<dbReference type="InterPro" id="IPR016181">
    <property type="entry name" value="Acyl_CoA_acyltransferase"/>
</dbReference>
<gene>
    <name evidence="1" type="ORF">A2319_01805</name>
</gene>
<protein>
    <recommendedName>
        <fullName evidence="3">N-acetyltransferase domain-containing protein</fullName>
    </recommendedName>
</protein>
<evidence type="ECO:0008006" key="3">
    <source>
        <dbReference type="Google" id="ProtNLM"/>
    </source>
</evidence>
<sequence length="233" mass="26826">MKMITAHAISEVCSLPRWPEQLADLTREAWTGHDGKCYFPYRPLTEPMYWATEVLDQWARKTMKSWILVDEGSIIAHVAMVLKEGYWELGRWVALKDAPRGAVHGLCEKAMEWTRHHNLAIQVECTQAHSSSQYICERLGLRFAGLGILAAIEGVAWDIIYYDNLETLDFIPKPGIIGEPLRRPVKMKEEFRSRLIAVSEIITTTRGGDLPPQHFHILPHREETVRQIIRMQI</sequence>
<reference evidence="1 2" key="1">
    <citation type="journal article" date="2016" name="Nat. Commun.">
        <title>Thousands of microbial genomes shed light on interconnected biogeochemical processes in an aquifer system.</title>
        <authorList>
            <person name="Anantharaman K."/>
            <person name="Brown C.T."/>
            <person name="Hug L.A."/>
            <person name="Sharon I."/>
            <person name="Castelle C.J."/>
            <person name="Probst A.J."/>
            <person name="Thomas B.C."/>
            <person name="Singh A."/>
            <person name="Wilkins M.J."/>
            <person name="Karaoz U."/>
            <person name="Brodie E.L."/>
            <person name="Williams K.H."/>
            <person name="Hubbard S.S."/>
            <person name="Banfield J.F."/>
        </authorList>
    </citation>
    <scope>NUCLEOTIDE SEQUENCE [LARGE SCALE GENOMIC DNA]</scope>
</reference>
<dbReference type="AlphaFoldDB" id="A0A1G2BFZ4"/>
<name>A0A1G2BFZ4_9BACT</name>
<accession>A0A1G2BFZ4</accession>
<comment type="caution">
    <text evidence="1">The sequence shown here is derived from an EMBL/GenBank/DDBJ whole genome shotgun (WGS) entry which is preliminary data.</text>
</comment>
<dbReference type="Proteomes" id="UP000176420">
    <property type="component" value="Unassembled WGS sequence"/>
</dbReference>